<reference evidence="2 3" key="1">
    <citation type="submission" date="2016-10" db="EMBL/GenBank/DDBJ databases">
        <authorList>
            <person name="Cai Z."/>
        </authorList>
    </citation>
    <scope>NUCLEOTIDE SEQUENCE [LARGE SCALE GENOMIC DNA]</scope>
</reference>
<dbReference type="PANTHER" id="PTHR35331:SF1">
    <property type="entry name" value="STAGE V SPORULATION PROTEIN S"/>
    <property type="match status" value="1"/>
</dbReference>
<proteinExistence type="predicted"/>
<evidence type="ECO:0000256" key="1">
    <source>
        <dbReference type="SAM" id="MobiDB-lite"/>
    </source>
</evidence>
<dbReference type="AlphaFoldDB" id="A0A383W2J5"/>
<dbReference type="PANTHER" id="PTHR35331">
    <property type="entry name" value="STAGE V SPORULATION PROTEIN S"/>
    <property type="match status" value="1"/>
</dbReference>
<gene>
    <name evidence="2" type="ORF">BQ4739_LOCUS11491</name>
</gene>
<dbReference type="InterPro" id="IPR007347">
    <property type="entry name" value="SpoVS"/>
</dbReference>
<dbReference type="GO" id="GO:0003676">
    <property type="term" value="F:nucleic acid binding"/>
    <property type="evidence" value="ECO:0007669"/>
    <property type="project" value="InterPro"/>
</dbReference>
<accession>A0A383W2J5</accession>
<organism evidence="2 3">
    <name type="scientific">Tetradesmus obliquus</name>
    <name type="common">Green alga</name>
    <name type="synonym">Acutodesmus obliquus</name>
    <dbReference type="NCBI Taxonomy" id="3088"/>
    <lineage>
        <taxon>Eukaryota</taxon>
        <taxon>Viridiplantae</taxon>
        <taxon>Chlorophyta</taxon>
        <taxon>core chlorophytes</taxon>
        <taxon>Chlorophyceae</taxon>
        <taxon>CS clade</taxon>
        <taxon>Sphaeropleales</taxon>
        <taxon>Scenedesmaceae</taxon>
        <taxon>Tetradesmus</taxon>
    </lineage>
</organism>
<dbReference type="EMBL" id="FNXT01001044">
    <property type="protein sequence ID" value="SZX71359.1"/>
    <property type="molecule type" value="Genomic_DNA"/>
</dbReference>
<dbReference type="Pfam" id="PF04232">
    <property type="entry name" value="SpoVS"/>
    <property type="match status" value="2"/>
</dbReference>
<evidence type="ECO:0000313" key="3">
    <source>
        <dbReference type="Proteomes" id="UP000256970"/>
    </source>
</evidence>
<feature type="compositionally biased region" description="Basic and acidic residues" evidence="1">
    <location>
        <begin position="1"/>
        <end position="15"/>
    </location>
</feature>
<dbReference type="Proteomes" id="UP000256970">
    <property type="component" value="Unassembled WGS sequence"/>
</dbReference>
<evidence type="ECO:0000313" key="2">
    <source>
        <dbReference type="EMBL" id="SZX71359.1"/>
    </source>
</evidence>
<sequence>MPGPERRSNEIDKRNPYSRPTAAHPAPASSVLDAATQAAIQAAAEAAARAAIAAQQQRAAAAAMAGPQAGGLAAAAGIAGLPQGMSNFVKVSGESDPRKVAGKLAHTCRDNPAPAMLTIGTKCINQAVKAICIARGYLAEQQIELTFQTAFREGGTPDRPSVALYLSKHPNSRWVPLQGAVELSVSGTSQPTVVAGALAGRCREDAAVCLVGIGMDAVSNAVMAIGQTRLYLEGDGKDIRAWPEFVKVQKAGGELNAIKFHIHVDRLR</sequence>
<name>A0A383W2J5_TETOB</name>
<feature type="region of interest" description="Disordered" evidence="1">
    <location>
        <begin position="1"/>
        <end position="29"/>
    </location>
</feature>
<protein>
    <submittedName>
        <fullName evidence="2">Uncharacterized protein</fullName>
    </submittedName>
</protein>
<keyword evidence="3" id="KW-1185">Reference proteome</keyword>
<dbReference type="Gene3D" id="3.30.110.20">
    <property type="entry name" value="Alba-like domain"/>
    <property type="match status" value="2"/>
</dbReference>
<dbReference type="InterPro" id="IPR036882">
    <property type="entry name" value="Alba-like_dom_sf"/>
</dbReference>